<protein>
    <submittedName>
        <fullName evidence="2">Retrovirus-related Pol polyprotein from transposon opus</fullName>
    </submittedName>
</protein>
<dbReference type="SUPFAM" id="SSF53098">
    <property type="entry name" value="Ribonuclease H-like"/>
    <property type="match status" value="1"/>
</dbReference>
<sequence length="213" mass="24168">MGADQVEYLGYLITAEGSCPLPEKVEAINNYKMPTIHELRTFLGMINFYRRFGVPATITDKGRQCESQLFRKIAAICGAKVGHTTPYYPQCNRKVERLHRTLKGAIKVHNNIKWTESLPTVLLGLRATLRPDVNHTIAQMVYGTCMKLIGKQVNISVDRLKPAYLLEPDHDNEQTTAEHKNTTPNPVDPHLMSDKQPTTSRGRKINTPVRFRE</sequence>
<accession>A0A8X6TSU6</accession>
<evidence type="ECO:0000313" key="3">
    <source>
        <dbReference type="Proteomes" id="UP000887013"/>
    </source>
</evidence>
<keyword evidence="3" id="KW-1185">Reference proteome</keyword>
<reference evidence="2" key="1">
    <citation type="submission" date="2020-08" db="EMBL/GenBank/DDBJ databases">
        <title>Multicomponent nature underlies the extraordinary mechanical properties of spider dragline silk.</title>
        <authorList>
            <person name="Kono N."/>
            <person name="Nakamura H."/>
            <person name="Mori M."/>
            <person name="Yoshida Y."/>
            <person name="Ohtoshi R."/>
            <person name="Malay A.D."/>
            <person name="Moran D.A.P."/>
            <person name="Tomita M."/>
            <person name="Numata K."/>
            <person name="Arakawa K."/>
        </authorList>
    </citation>
    <scope>NUCLEOTIDE SEQUENCE</scope>
</reference>
<dbReference type="Proteomes" id="UP000887013">
    <property type="component" value="Unassembled WGS sequence"/>
</dbReference>
<evidence type="ECO:0000313" key="2">
    <source>
        <dbReference type="EMBL" id="GFT43707.1"/>
    </source>
</evidence>
<dbReference type="PANTHER" id="PTHR38681">
    <property type="entry name" value="RETROVIRUS-RELATED POL POLYPROTEIN FROM TRANSPOSON 412-LIKE PROTEIN-RELATED"/>
    <property type="match status" value="1"/>
</dbReference>
<proteinExistence type="predicted"/>
<feature type="compositionally biased region" description="Basic and acidic residues" evidence="1">
    <location>
        <begin position="170"/>
        <end position="181"/>
    </location>
</feature>
<organism evidence="2 3">
    <name type="scientific">Nephila pilipes</name>
    <name type="common">Giant wood spider</name>
    <name type="synonym">Nephila maculata</name>
    <dbReference type="NCBI Taxonomy" id="299642"/>
    <lineage>
        <taxon>Eukaryota</taxon>
        <taxon>Metazoa</taxon>
        <taxon>Ecdysozoa</taxon>
        <taxon>Arthropoda</taxon>
        <taxon>Chelicerata</taxon>
        <taxon>Arachnida</taxon>
        <taxon>Araneae</taxon>
        <taxon>Araneomorphae</taxon>
        <taxon>Entelegynae</taxon>
        <taxon>Araneoidea</taxon>
        <taxon>Nephilidae</taxon>
        <taxon>Nephila</taxon>
    </lineage>
</organism>
<dbReference type="GO" id="GO:0003676">
    <property type="term" value="F:nucleic acid binding"/>
    <property type="evidence" value="ECO:0007669"/>
    <property type="project" value="InterPro"/>
</dbReference>
<comment type="caution">
    <text evidence="2">The sequence shown here is derived from an EMBL/GenBank/DDBJ whole genome shotgun (WGS) entry which is preliminary data.</text>
</comment>
<dbReference type="InterPro" id="IPR012337">
    <property type="entry name" value="RNaseH-like_sf"/>
</dbReference>
<dbReference type="OrthoDB" id="6429193at2759"/>
<dbReference type="PANTHER" id="PTHR38681:SF1">
    <property type="entry name" value="RETROVIRUS-RELATED POL POLYPROTEIN FROM TRANSPOSON 412-LIKE PROTEIN"/>
    <property type="match status" value="1"/>
</dbReference>
<dbReference type="AlphaFoldDB" id="A0A8X6TSU6"/>
<dbReference type="EMBL" id="BMAW01015427">
    <property type="protein sequence ID" value="GFT43707.1"/>
    <property type="molecule type" value="Genomic_DNA"/>
</dbReference>
<gene>
    <name evidence="2" type="primary">pol_4433</name>
    <name evidence="2" type="ORF">NPIL_416671</name>
</gene>
<name>A0A8X6TSU6_NEPPI</name>
<dbReference type="GO" id="GO:0042575">
    <property type="term" value="C:DNA polymerase complex"/>
    <property type="evidence" value="ECO:0007669"/>
    <property type="project" value="UniProtKB-ARBA"/>
</dbReference>
<dbReference type="InterPro" id="IPR036397">
    <property type="entry name" value="RNaseH_sf"/>
</dbReference>
<feature type="region of interest" description="Disordered" evidence="1">
    <location>
        <begin position="170"/>
        <end position="213"/>
    </location>
</feature>
<dbReference type="InterPro" id="IPR043502">
    <property type="entry name" value="DNA/RNA_pol_sf"/>
</dbReference>
<dbReference type="SUPFAM" id="SSF56672">
    <property type="entry name" value="DNA/RNA polymerases"/>
    <property type="match status" value="1"/>
</dbReference>
<dbReference type="GO" id="GO:0071897">
    <property type="term" value="P:DNA biosynthetic process"/>
    <property type="evidence" value="ECO:0007669"/>
    <property type="project" value="UniProtKB-ARBA"/>
</dbReference>
<dbReference type="Gene3D" id="3.30.420.10">
    <property type="entry name" value="Ribonuclease H-like superfamily/Ribonuclease H"/>
    <property type="match status" value="1"/>
</dbReference>
<evidence type="ECO:0000256" key="1">
    <source>
        <dbReference type="SAM" id="MobiDB-lite"/>
    </source>
</evidence>